<evidence type="ECO:0000256" key="3">
    <source>
        <dbReference type="ARBA" id="ARBA00022679"/>
    </source>
</evidence>
<dbReference type="GO" id="GO:0008376">
    <property type="term" value="F:acetylgalactosaminyltransferase activity"/>
    <property type="evidence" value="ECO:0007669"/>
    <property type="project" value="InterPro"/>
</dbReference>
<dbReference type="PANTHER" id="PTHR12369:SF15">
    <property type="entry name" value="BETA-1,4-N-ACETYLGALACTOSAMINYLTRANSFERASE 3"/>
    <property type="match status" value="1"/>
</dbReference>
<dbReference type="InterPro" id="IPR037524">
    <property type="entry name" value="PA14/GLEYA"/>
</dbReference>
<keyword evidence="7 9" id="KW-0333">Golgi apparatus</keyword>
<proteinExistence type="inferred from homology"/>
<reference evidence="11 12" key="1">
    <citation type="submission" date="2020-06" db="EMBL/GenBank/DDBJ databases">
        <authorList>
            <consortium name="Wellcome Sanger Institute Data Sharing"/>
        </authorList>
    </citation>
    <scope>NUCLEOTIDE SEQUENCE [LARGE SCALE GENOMIC DNA]</scope>
</reference>
<evidence type="ECO:0000256" key="7">
    <source>
        <dbReference type="ARBA" id="ARBA00023034"/>
    </source>
</evidence>
<dbReference type="GeneTree" id="ENSGT01050000244857"/>
<dbReference type="CDD" id="cd00761">
    <property type="entry name" value="Glyco_tranf_GTA_type"/>
    <property type="match status" value="1"/>
</dbReference>
<dbReference type="PROSITE" id="PS51820">
    <property type="entry name" value="PA14"/>
    <property type="match status" value="1"/>
</dbReference>
<dbReference type="Gene3D" id="3.90.550.10">
    <property type="entry name" value="Spore Coat Polysaccharide Biosynthesis Protein SpsA, Chain A"/>
    <property type="match status" value="1"/>
</dbReference>
<keyword evidence="6" id="KW-1133">Transmembrane helix</keyword>
<gene>
    <name evidence="11" type="primary">b4galnt3a</name>
</gene>
<dbReference type="SUPFAM" id="SSF53448">
    <property type="entry name" value="Nucleotide-diphospho-sugar transferases"/>
    <property type="match status" value="1"/>
</dbReference>
<dbReference type="Proteomes" id="UP000694580">
    <property type="component" value="Chromosome 15"/>
</dbReference>
<comment type="similarity">
    <text evidence="2 9">Belongs to the chondroitin N-acetylgalactosaminyltransferase family.</text>
</comment>
<dbReference type="PANTHER" id="PTHR12369">
    <property type="entry name" value="CHONDROITIN SYNTHASE"/>
    <property type="match status" value="1"/>
</dbReference>
<evidence type="ECO:0000259" key="10">
    <source>
        <dbReference type="PROSITE" id="PS51820"/>
    </source>
</evidence>
<keyword evidence="3 9" id="KW-0808">Transferase</keyword>
<evidence type="ECO:0000313" key="11">
    <source>
        <dbReference type="Ensembl" id="ENSDCDP00010048126.1"/>
    </source>
</evidence>
<dbReference type="Pfam" id="PF05679">
    <property type="entry name" value="CHGN"/>
    <property type="match status" value="1"/>
</dbReference>
<dbReference type="Ensembl" id="ENSDCDT00010058453.1">
    <property type="protein sequence ID" value="ENSDCDP00010048126.1"/>
    <property type="gene ID" value="ENSDCDG00010029045.1"/>
</dbReference>
<organism evidence="11 12">
    <name type="scientific">Denticeps clupeoides</name>
    <name type="common">denticle herring</name>
    <dbReference type="NCBI Taxonomy" id="299321"/>
    <lineage>
        <taxon>Eukaryota</taxon>
        <taxon>Metazoa</taxon>
        <taxon>Chordata</taxon>
        <taxon>Craniata</taxon>
        <taxon>Vertebrata</taxon>
        <taxon>Euteleostomi</taxon>
        <taxon>Actinopterygii</taxon>
        <taxon>Neopterygii</taxon>
        <taxon>Teleostei</taxon>
        <taxon>Clupei</taxon>
        <taxon>Clupeiformes</taxon>
        <taxon>Denticipitoidei</taxon>
        <taxon>Denticipitidae</taxon>
        <taxon>Denticeps</taxon>
    </lineage>
</organism>
<evidence type="ECO:0000313" key="12">
    <source>
        <dbReference type="Proteomes" id="UP000694580"/>
    </source>
</evidence>
<comment type="subcellular location">
    <subcellularLocation>
        <location evidence="1 9">Golgi apparatus</location>
        <location evidence="1 9">Golgi stack membrane</location>
        <topology evidence="1 9">Single-pass type II membrane protein</topology>
    </subcellularLocation>
</comment>
<reference evidence="11" key="3">
    <citation type="submission" date="2025-09" db="UniProtKB">
        <authorList>
            <consortium name="Ensembl"/>
        </authorList>
    </citation>
    <scope>IDENTIFICATION</scope>
</reference>
<evidence type="ECO:0000256" key="2">
    <source>
        <dbReference type="ARBA" id="ARBA00009239"/>
    </source>
</evidence>
<keyword evidence="4" id="KW-0812">Transmembrane</keyword>
<evidence type="ECO:0000256" key="1">
    <source>
        <dbReference type="ARBA" id="ARBA00004447"/>
    </source>
</evidence>
<dbReference type="InterPro" id="IPR029044">
    <property type="entry name" value="Nucleotide-diphossugar_trans"/>
</dbReference>
<accession>A0AAY4DUI2</accession>
<name>A0AAY4DUI2_9TELE</name>
<dbReference type="InterPro" id="IPR051227">
    <property type="entry name" value="CS_glycosyltransferase"/>
</dbReference>
<sequence>IIHLPFWHVSISWQGSLNGPGFVRISRTTSKLALGSQCPFISLMLCYCVHIVGEYIFAIASDDNSEFWMSDDESPKNLKLVASIGKTGLEWTVPGEYTKFFDQISQPVQLKKSTRYYFEVIHKQNEGADHVEVAWRLNSDDSDFHVIGSKHLSLYRDESFLLMGDIAHIPQTIASHEISVGQVLKQINPKVDMLKKDPRDTIFESRFPLMNETYLQNLFPECLYKPSYIFQGSFVGRYQGLNHVHLSSVFPNDFTRQTHTDPEQMCFYGIDTHIHFTLFTVNENSFLCCFLVVKSDSIPKASNASLLEKSGEVQKDFPVPHINLRKPKPVETEERNVVYEDDALWERVFNVKEIDFQPQRTDAVVRVCRRAGNVVMNKKAIMLHWIILLFYITMIPANDTFLPYFSLTLAQVLNVERRVDGTLGSRYLVELELKTMQGDNMLFSHYVYTPRSQAQEQQDGSGQSELPPVCNPTGFAWNPKATVHIAIPVRNQARWIMHLIKEMEKIYRATRDENFSLIIIDYNSDDMDVEAALQSAFLPRFQYKRLTGPFERSGGLQVAADIVDDDHSIILLCDLHLHYPLNFIDTIRKHTVEGKMVFAPVVMRLDCGSSPLEPTGFWELQGYGLMGIYKSDMKKIGGMNTKEFKDKWGGEDWEMLDRVIQNKYEVERLHLRNFLHFFHTKRGMWNSRVRKPSA</sequence>
<reference evidence="11" key="2">
    <citation type="submission" date="2025-08" db="UniProtKB">
        <authorList>
            <consortium name="Ensembl"/>
        </authorList>
    </citation>
    <scope>IDENTIFICATION</scope>
</reference>
<evidence type="ECO:0000256" key="8">
    <source>
        <dbReference type="ARBA" id="ARBA00023136"/>
    </source>
</evidence>
<keyword evidence="12" id="KW-1185">Reference proteome</keyword>
<evidence type="ECO:0000256" key="9">
    <source>
        <dbReference type="RuleBase" id="RU364016"/>
    </source>
</evidence>
<protein>
    <recommendedName>
        <fullName evidence="9">Hexosyltransferase</fullName>
        <ecNumber evidence="9">2.4.1.-</ecNumber>
    </recommendedName>
</protein>
<evidence type="ECO:0000256" key="6">
    <source>
        <dbReference type="ARBA" id="ARBA00022989"/>
    </source>
</evidence>
<keyword evidence="8" id="KW-0472">Membrane</keyword>
<dbReference type="EC" id="2.4.1.-" evidence="9"/>
<feature type="domain" description="PA14" evidence="10">
    <location>
        <begin position="1"/>
        <end position="149"/>
    </location>
</feature>
<evidence type="ECO:0000256" key="4">
    <source>
        <dbReference type="ARBA" id="ARBA00022692"/>
    </source>
</evidence>
<keyword evidence="5 9" id="KW-0735">Signal-anchor</keyword>
<evidence type="ECO:0000256" key="5">
    <source>
        <dbReference type="ARBA" id="ARBA00022968"/>
    </source>
</evidence>
<dbReference type="AlphaFoldDB" id="A0AAY4DUI2"/>
<dbReference type="GO" id="GO:0032580">
    <property type="term" value="C:Golgi cisterna membrane"/>
    <property type="evidence" value="ECO:0007669"/>
    <property type="project" value="UniProtKB-SubCell"/>
</dbReference>
<dbReference type="InterPro" id="IPR008428">
    <property type="entry name" value="Chond_GalNAc"/>
</dbReference>